<protein>
    <recommendedName>
        <fullName evidence="4">DUF1440 domain-containing protein</fullName>
    </recommendedName>
</protein>
<gene>
    <name evidence="2" type="ORF">GCM10022263_24700</name>
</gene>
<reference evidence="3" key="1">
    <citation type="journal article" date="2019" name="Int. J. Syst. Evol. Microbiol.">
        <title>The Global Catalogue of Microorganisms (GCM) 10K type strain sequencing project: providing services to taxonomists for standard genome sequencing and annotation.</title>
        <authorList>
            <consortium name="The Broad Institute Genomics Platform"/>
            <consortium name="The Broad Institute Genome Sequencing Center for Infectious Disease"/>
            <person name="Wu L."/>
            <person name="Ma J."/>
        </authorList>
    </citation>
    <scope>NUCLEOTIDE SEQUENCE [LARGE SCALE GENOMIC DNA]</scope>
    <source>
        <strain evidence="3">JCM 17460</strain>
    </source>
</reference>
<feature type="transmembrane region" description="Helical" evidence="1">
    <location>
        <begin position="12"/>
        <end position="36"/>
    </location>
</feature>
<feature type="transmembrane region" description="Helical" evidence="1">
    <location>
        <begin position="114"/>
        <end position="138"/>
    </location>
</feature>
<evidence type="ECO:0008006" key="4">
    <source>
        <dbReference type="Google" id="ProtNLM"/>
    </source>
</evidence>
<organism evidence="2 3">
    <name type="scientific">Nocardioides daeguensis</name>
    <dbReference type="NCBI Taxonomy" id="908359"/>
    <lineage>
        <taxon>Bacteria</taxon>
        <taxon>Bacillati</taxon>
        <taxon>Actinomycetota</taxon>
        <taxon>Actinomycetes</taxon>
        <taxon>Propionibacteriales</taxon>
        <taxon>Nocardioidaceae</taxon>
        <taxon>Nocardioides</taxon>
    </lineage>
</organism>
<keyword evidence="1" id="KW-0472">Membrane</keyword>
<proteinExistence type="predicted"/>
<feature type="transmembrane region" description="Helical" evidence="1">
    <location>
        <begin position="150"/>
        <end position="173"/>
    </location>
</feature>
<sequence length="188" mass="19182">MTTTPTSLRRAALVGARAGVIASLGMAMYAMIAAYAKDTGFFTPLYHIASLVGDDTDMMTSMMAAGLEGDSFTFLAGPALLGAMIHMMTGAMFGAVFGLAVARLRLGLAPLAGIGLGYGLVVFAVSAYLALPLAAAIFGSGDAIKDMAQLAGWGTFIVEHLVFGLVLGVVTVLGRRAVASVPEHAAAH</sequence>
<dbReference type="RefSeq" id="WP_218235764.1">
    <property type="nucleotide sequence ID" value="NZ_BAABBB010000012.1"/>
</dbReference>
<accession>A0ABP6VL20</accession>
<keyword evidence="1" id="KW-1133">Transmembrane helix</keyword>
<dbReference type="Proteomes" id="UP001500301">
    <property type="component" value="Unassembled WGS sequence"/>
</dbReference>
<name>A0ABP6VL20_9ACTN</name>
<keyword evidence="3" id="KW-1185">Reference proteome</keyword>
<dbReference type="EMBL" id="BAABBB010000012">
    <property type="protein sequence ID" value="GAA3535928.1"/>
    <property type="molecule type" value="Genomic_DNA"/>
</dbReference>
<comment type="caution">
    <text evidence="2">The sequence shown here is derived from an EMBL/GenBank/DDBJ whole genome shotgun (WGS) entry which is preliminary data.</text>
</comment>
<evidence type="ECO:0000313" key="2">
    <source>
        <dbReference type="EMBL" id="GAA3535928.1"/>
    </source>
</evidence>
<feature type="transmembrane region" description="Helical" evidence="1">
    <location>
        <begin position="79"/>
        <end position="102"/>
    </location>
</feature>
<evidence type="ECO:0000256" key="1">
    <source>
        <dbReference type="SAM" id="Phobius"/>
    </source>
</evidence>
<evidence type="ECO:0000313" key="3">
    <source>
        <dbReference type="Proteomes" id="UP001500301"/>
    </source>
</evidence>
<keyword evidence="1" id="KW-0812">Transmembrane</keyword>